<name>A0A444V3L9_ACIRT</name>
<dbReference type="EMBL" id="SCEB01002769">
    <property type="protein sequence ID" value="RXM94997.1"/>
    <property type="molecule type" value="Genomic_DNA"/>
</dbReference>
<keyword evidence="2" id="KW-1185">Reference proteome</keyword>
<comment type="caution">
    <text evidence="1">The sequence shown here is derived from an EMBL/GenBank/DDBJ whole genome shotgun (WGS) entry which is preliminary data.</text>
</comment>
<protein>
    <submittedName>
        <fullName evidence="1">Uncharacterized protein</fullName>
    </submittedName>
</protein>
<sequence>MLVRCDTGSEPGRYRVGDFSTKSVRYRTVSLRYWFIDFSTGSVRSNFEKGEEVKRPPPLCAEGCCQGLDPTAPSVLLPPMPTPAYTFRENTIPPPGLGLLPRR</sequence>
<proteinExistence type="predicted"/>
<organism evidence="1 2">
    <name type="scientific">Acipenser ruthenus</name>
    <name type="common">Sterlet sturgeon</name>
    <dbReference type="NCBI Taxonomy" id="7906"/>
    <lineage>
        <taxon>Eukaryota</taxon>
        <taxon>Metazoa</taxon>
        <taxon>Chordata</taxon>
        <taxon>Craniata</taxon>
        <taxon>Vertebrata</taxon>
        <taxon>Euteleostomi</taxon>
        <taxon>Actinopterygii</taxon>
        <taxon>Chondrostei</taxon>
        <taxon>Acipenseriformes</taxon>
        <taxon>Acipenseridae</taxon>
        <taxon>Acipenser</taxon>
    </lineage>
</organism>
<reference evidence="1 2" key="1">
    <citation type="submission" date="2019-01" db="EMBL/GenBank/DDBJ databases">
        <title>Draft Genome and Complete Hox-Cluster Characterization of the Sterlet Sturgeon (Acipenser ruthenus).</title>
        <authorList>
            <person name="Wei Q."/>
        </authorList>
    </citation>
    <scope>NUCLEOTIDE SEQUENCE [LARGE SCALE GENOMIC DNA]</scope>
    <source>
        <strain evidence="1">WHYD16114868_AA</strain>
        <tissue evidence="1">Blood</tissue>
    </source>
</reference>
<dbReference type="AlphaFoldDB" id="A0A444V3L9"/>
<evidence type="ECO:0000313" key="2">
    <source>
        <dbReference type="Proteomes" id="UP000289886"/>
    </source>
</evidence>
<accession>A0A444V3L9</accession>
<gene>
    <name evidence="1" type="ORF">EOD39_17369</name>
</gene>
<evidence type="ECO:0000313" key="1">
    <source>
        <dbReference type="EMBL" id="RXM94997.1"/>
    </source>
</evidence>
<dbReference type="Proteomes" id="UP000289886">
    <property type="component" value="Unassembled WGS sequence"/>
</dbReference>